<accession>A0A4Y2T194</accession>
<sequence>MPKNYFGPAGKIEVEGMKKNLRRSVAERGVRYLSYIGDGDSSTFKDVCEDKPFGVNTTIEKVECVGHVQQRMGTRLRRLRKEEISRRKDYWW</sequence>
<reference evidence="2 3" key="1">
    <citation type="journal article" date="2019" name="Sci. Rep.">
        <title>Orb-weaving spider Araneus ventricosus genome elucidates the spidroin gene catalogue.</title>
        <authorList>
            <person name="Kono N."/>
            <person name="Nakamura H."/>
            <person name="Ohtoshi R."/>
            <person name="Moran D.A.P."/>
            <person name="Shinohara A."/>
            <person name="Yoshida Y."/>
            <person name="Fujiwara M."/>
            <person name="Mori M."/>
            <person name="Tomita M."/>
            <person name="Arakawa K."/>
        </authorList>
    </citation>
    <scope>NUCLEOTIDE SEQUENCE [LARGE SCALE GENOMIC DNA]</scope>
</reference>
<keyword evidence="3" id="KW-1185">Reference proteome</keyword>
<protein>
    <recommendedName>
        <fullName evidence="1">Mutator-like transposase domain-containing protein</fullName>
    </recommendedName>
</protein>
<evidence type="ECO:0000313" key="2">
    <source>
        <dbReference type="EMBL" id="GBN93653.1"/>
    </source>
</evidence>
<dbReference type="EMBL" id="BGPR01025057">
    <property type="protein sequence ID" value="GBN93653.1"/>
    <property type="molecule type" value="Genomic_DNA"/>
</dbReference>
<comment type="caution">
    <text evidence="2">The sequence shown here is derived from an EMBL/GenBank/DDBJ whole genome shotgun (WGS) entry which is preliminary data.</text>
</comment>
<dbReference type="Pfam" id="PF20700">
    <property type="entry name" value="Mutator"/>
    <property type="match status" value="1"/>
</dbReference>
<feature type="domain" description="Mutator-like transposase" evidence="1">
    <location>
        <begin position="3"/>
        <end position="83"/>
    </location>
</feature>
<evidence type="ECO:0000259" key="1">
    <source>
        <dbReference type="Pfam" id="PF20700"/>
    </source>
</evidence>
<dbReference type="Proteomes" id="UP000499080">
    <property type="component" value="Unassembled WGS sequence"/>
</dbReference>
<gene>
    <name evidence="2" type="ORF">AVEN_127619_1</name>
</gene>
<dbReference type="OrthoDB" id="10060618at2759"/>
<dbReference type="AlphaFoldDB" id="A0A4Y2T194"/>
<name>A0A4Y2T194_ARAVE</name>
<organism evidence="2 3">
    <name type="scientific">Araneus ventricosus</name>
    <name type="common">Orbweaver spider</name>
    <name type="synonym">Epeira ventricosa</name>
    <dbReference type="NCBI Taxonomy" id="182803"/>
    <lineage>
        <taxon>Eukaryota</taxon>
        <taxon>Metazoa</taxon>
        <taxon>Ecdysozoa</taxon>
        <taxon>Arthropoda</taxon>
        <taxon>Chelicerata</taxon>
        <taxon>Arachnida</taxon>
        <taxon>Araneae</taxon>
        <taxon>Araneomorphae</taxon>
        <taxon>Entelegynae</taxon>
        <taxon>Araneoidea</taxon>
        <taxon>Araneidae</taxon>
        <taxon>Araneus</taxon>
    </lineage>
</organism>
<dbReference type="InterPro" id="IPR049012">
    <property type="entry name" value="Mutator_transp_dom"/>
</dbReference>
<proteinExistence type="predicted"/>
<evidence type="ECO:0000313" key="3">
    <source>
        <dbReference type="Proteomes" id="UP000499080"/>
    </source>
</evidence>